<organism evidence="2 3">
    <name type="scientific">Thalictrum thalictroides</name>
    <name type="common">Rue-anemone</name>
    <name type="synonym">Anemone thalictroides</name>
    <dbReference type="NCBI Taxonomy" id="46969"/>
    <lineage>
        <taxon>Eukaryota</taxon>
        <taxon>Viridiplantae</taxon>
        <taxon>Streptophyta</taxon>
        <taxon>Embryophyta</taxon>
        <taxon>Tracheophyta</taxon>
        <taxon>Spermatophyta</taxon>
        <taxon>Magnoliopsida</taxon>
        <taxon>Ranunculales</taxon>
        <taxon>Ranunculaceae</taxon>
        <taxon>Thalictroideae</taxon>
        <taxon>Thalictrum</taxon>
    </lineage>
</organism>
<sequence>MVTRRNWSQLPQELQELIIRKLSTFEDYLSFVGVCQSWRSNLVSRHHYTFFQKTLPWLMLPEPQVEDDGITYEEDDLVIDEDDHNETRSFFSLSRNKVYHFDLPQAVGCHCWGSPYGWLVTCSDGNMSILNPLSNVCVALPPLSSLRNYSSSHSVRKVVLAISPASNTSSATPLVNQFVALVMFSGDKKLAFARPGDRAWTTVNSSSALYEDTVHINDQFYAIDVEGVVCRFDISTTPNQVSLHFACLPGEIDMEEGCRFYLVEMLGELHMVARFFYLQGRYLEYYHLEHARPFEEHHHAQTSSFQVFKLDLCTKEWKEVHTLGDYAFFLGNNTSFSLRVSEYPGCQSDAIYFTDDYKWESTLHMEGQHGKEGMESIGLDMGVFDLKTKRVKPFYDSDDVPTFLAPPIWITPNLY</sequence>
<dbReference type="PANTHER" id="PTHR44259">
    <property type="entry name" value="OS07G0183000 PROTEIN-RELATED"/>
    <property type="match status" value="1"/>
</dbReference>
<dbReference type="EMBL" id="JABWDY010004093">
    <property type="protein sequence ID" value="KAF5205418.1"/>
    <property type="molecule type" value="Genomic_DNA"/>
</dbReference>
<reference evidence="2 3" key="1">
    <citation type="submission" date="2020-06" db="EMBL/GenBank/DDBJ databases">
        <title>Transcriptomic and genomic resources for Thalictrum thalictroides and T. hernandezii: Facilitating candidate gene discovery in an emerging model plant lineage.</title>
        <authorList>
            <person name="Arias T."/>
            <person name="Riano-Pachon D.M."/>
            <person name="Di Stilio V.S."/>
        </authorList>
    </citation>
    <scope>NUCLEOTIDE SEQUENCE [LARGE SCALE GENOMIC DNA]</scope>
    <source>
        <strain evidence="3">cv. WT478/WT964</strain>
        <tissue evidence="2">Leaves</tissue>
    </source>
</reference>
<evidence type="ECO:0000313" key="3">
    <source>
        <dbReference type="Proteomes" id="UP000554482"/>
    </source>
</evidence>
<dbReference type="InterPro" id="IPR036047">
    <property type="entry name" value="F-box-like_dom_sf"/>
</dbReference>
<dbReference type="InterPro" id="IPR050942">
    <property type="entry name" value="F-box_BR-signaling"/>
</dbReference>
<dbReference type="InterPro" id="IPR005174">
    <property type="entry name" value="KIB1-4_b-propeller"/>
</dbReference>
<dbReference type="InterPro" id="IPR001810">
    <property type="entry name" value="F-box_dom"/>
</dbReference>
<dbReference type="AlphaFoldDB" id="A0A7J6X935"/>
<evidence type="ECO:0000259" key="1">
    <source>
        <dbReference type="PROSITE" id="PS50181"/>
    </source>
</evidence>
<dbReference type="Pfam" id="PF03478">
    <property type="entry name" value="Beta-prop_KIB1-4"/>
    <property type="match status" value="1"/>
</dbReference>
<dbReference type="PANTHER" id="PTHR44259:SF107">
    <property type="entry name" value="F-BOX PROTEIN SKIP23-LIKE"/>
    <property type="match status" value="1"/>
</dbReference>
<gene>
    <name evidence="2" type="ORF">FRX31_004995</name>
</gene>
<dbReference type="Proteomes" id="UP000554482">
    <property type="component" value="Unassembled WGS sequence"/>
</dbReference>
<feature type="domain" description="F-box" evidence="1">
    <location>
        <begin position="4"/>
        <end position="54"/>
    </location>
</feature>
<proteinExistence type="predicted"/>
<name>A0A7J6X935_THATH</name>
<dbReference type="SUPFAM" id="SSF81383">
    <property type="entry name" value="F-box domain"/>
    <property type="match status" value="1"/>
</dbReference>
<protein>
    <submittedName>
        <fullName evidence="2">Ascorbic acid mannose pathway regulator</fullName>
    </submittedName>
</protein>
<comment type="caution">
    <text evidence="2">The sequence shown here is derived from an EMBL/GenBank/DDBJ whole genome shotgun (WGS) entry which is preliminary data.</text>
</comment>
<keyword evidence="3" id="KW-1185">Reference proteome</keyword>
<dbReference type="Pfam" id="PF00646">
    <property type="entry name" value="F-box"/>
    <property type="match status" value="1"/>
</dbReference>
<accession>A0A7J6X935</accession>
<dbReference type="PROSITE" id="PS50181">
    <property type="entry name" value="FBOX"/>
    <property type="match status" value="1"/>
</dbReference>
<dbReference type="OrthoDB" id="642536at2759"/>
<evidence type="ECO:0000313" key="2">
    <source>
        <dbReference type="EMBL" id="KAF5205418.1"/>
    </source>
</evidence>